<proteinExistence type="predicted"/>
<name>A0A3D9Y017_PARVE</name>
<dbReference type="Gene3D" id="2.60.120.260">
    <property type="entry name" value="Galactose-binding domain-like"/>
    <property type="match status" value="1"/>
</dbReference>
<reference evidence="2 3" key="1">
    <citation type="submission" date="2018-08" db="EMBL/GenBank/DDBJ databases">
        <title>Genomic Encyclopedia of Archaeal and Bacterial Type Strains, Phase II (KMG-II): from individual species to whole genera.</title>
        <authorList>
            <person name="Goeker M."/>
        </authorList>
    </citation>
    <scope>NUCLEOTIDE SEQUENCE [LARGE SCALE GENOMIC DNA]</scope>
    <source>
        <strain evidence="2 3">DSM 17099</strain>
    </source>
</reference>
<sequence length="388" mass="40770">MGAVWTRRIGAAVLVVALGAGAAFLAWPEPPRPATPVPALSLAGDAGFQAELGPPRPGWTALPAQATGRAAADPSGLGYRHEWPGFHASARFQGTGIVLRFDDALNRWRVTLDGKAVEVSRPGRQDLHIRGLAPGPHQIRAEKISESSGPALFGGFFLDDSAQALPPPPPAPRLIEFIGDSDTVGFANTASRRDCEAEEIYAATDTSRSFGPQVAAALGADYRIVARSGIGLLRNYGGAEPDRTMDRLYPLALPGQPDAPALPERKADIVVIGLGSNVFGSELAPGERWSDMGQLRHEFGPALADFATARAQENPGATLVLLAFGEYGPELVEAHRTASALLDGRGLANRLVVLGDPQRNACLWHPSAEDHATIAQALVAALKGPGPN</sequence>
<dbReference type="PANTHER" id="PTHR37834:SF2">
    <property type="entry name" value="ESTERASE, SGNH HYDROLASE-TYPE"/>
    <property type="match status" value="1"/>
</dbReference>
<evidence type="ECO:0000313" key="3">
    <source>
        <dbReference type="Proteomes" id="UP000256941"/>
    </source>
</evidence>
<dbReference type="GO" id="GO:0052689">
    <property type="term" value="F:carboxylic ester hydrolase activity"/>
    <property type="evidence" value="ECO:0007669"/>
    <property type="project" value="InterPro"/>
</dbReference>
<dbReference type="Gene3D" id="3.40.50.1110">
    <property type="entry name" value="SGNH hydrolase"/>
    <property type="match status" value="1"/>
</dbReference>
<evidence type="ECO:0000313" key="2">
    <source>
        <dbReference type="EMBL" id="REF72549.1"/>
    </source>
</evidence>
<dbReference type="AlphaFoldDB" id="A0A3D9Y017"/>
<dbReference type="SUPFAM" id="SSF52266">
    <property type="entry name" value="SGNH hydrolase"/>
    <property type="match status" value="1"/>
</dbReference>
<dbReference type="InterPro" id="IPR037461">
    <property type="entry name" value="CtCE2-like_dom"/>
</dbReference>
<dbReference type="InterPro" id="IPR036514">
    <property type="entry name" value="SGNH_hydro_sf"/>
</dbReference>
<dbReference type="RefSeq" id="WP_116220956.1">
    <property type="nucleotide sequence ID" value="NZ_CP038196.1"/>
</dbReference>
<gene>
    <name evidence="2" type="ORF">BDD41_1027</name>
</gene>
<dbReference type="Proteomes" id="UP000256941">
    <property type="component" value="Unassembled WGS sequence"/>
</dbReference>
<accession>A0A3D9Y017</accession>
<evidence type="ECO:0000259" key="1">
    <source>
        <dbReference type="Pfam" id="PF17996"/>
    </source>
</evidence>
<feature type="domain" description="Carbohydrate esterase 2 N-terminal" evidence="1">
    <location>
        <begin position="77"/>
        <end position="168"/>
    </location>
</feature>
<dbReference type="InterPro" id="IPR040794">
    <property type="entry name" value="CE2_N"/>
</dbReference>
<dbReference type="InterPro" id="IPR052762">
    <property type="entry name" value="PCW_deacetylase/CE"/>
</dbReference>
<protein>
    <recommendedName>
        <fullName evidence="1">Carbohydrate esterase 2 N-terminal domain-containing protein</fullName>
    </recommendedName>
</protein>
<dbReference type="CDD" id="cd01831">
    <property type="entry name" value="Endoglucanase_E_like"/>
    <property type="match status" value="1"/>
</dbReference>
<dbReference type="PANTHER" id="PTHR37834">
    <property type="entry name" value="GDSL-LIKE LIPASE/ACYLHYDROLASE DOMAIN PROTEIN (AFU_ORTHOLOGUE AFUA_2G00620)"/>
    <property type="match status" value="1"/>
</dbReference>
<comment type="caution">
    <text evidence="2">The sequence shown here is derived from an EMBL/GenBank/DDBJ whole genome shotgun (WGS) entry which is preliminary data.</text>
</comment>
<dbReference type="Pfam" id="PF17996">
    <property type="entry name" value="CE2_N"/>
    <property type="match status" value="1"/>
</dbReference>
<organism evidence="2 3">
    <name type="scientific">Paracoccus versutus</name>
    <name type="common">Thiobacillus versutus</name>
    <dbReference type="NCBI Taxonomy" id="34007"/>
    <lineage>
        <taxon>Bacteria</taxon>
        <taxon>Pseudomonadati</taxon>
        <taxon>Pseudomonadota</taxon>
        <taxon>Alphaproteobacteria</taxon>
        <taxon>Rhodobacterales</taxon>
        <taxon>Paracoccaceae</taxon>
        <taxon>Paracoccus</taxon>
    </lineage>
</organism>
<dbReference type="EMBL" id="QTUJ01000001">
    <property type="protein sequence ID" value="REF72549.1"/>
    <property type="molecule type" value="Genomic_DNA"/>
</dbReference>